<dbReference type="EMBL" id="JAACNO010001217">
    <property type="protein sequence ID" value="KAF4142063.1"/>
    <property type="molecule type" value="Genomic_DNA"/>
</dbReference>
<accession>A0A8S9UNE0</accession>
<sequence>MEPPEIVCFSHEALVKWRHERERYEAAVSSRCQGSGETSATAMTLAINTINGRLLKTFSELELKLPIEEMINEKLVTTIKQI</sequence>
<reference evidence="1" key="1">
    <citation type="submission" date="2020-03" db="EMBL/GenBank/DDBJ databases">
        <title>Hybrid Assembly of Korean Phytophthora infestans isolates.</title>
        <authorList>
            <person name="Prokchorchik M."/>
            <person name="Lee Y."/>
            <person name="Seo J."/>
            <person name="Cho J.-H."/>
            <person name="Park Y.-E."/>
            <person name="Jang D.-C."/>
            <person name="Im J.-S."/>
            <person name="Choi J.-G."/>
            <person name="Park H.-J."/>
            <person name="Lee G.-B."/>
            <person name="Lee Y.-G."/>
            <person name="Hong S.-Y."/>
            <person name="Cho K."/>
            <person name="Sohn K.H."/>
        </authorList>
    </citation>
    <scope>NUCLEOTIDE SEQUENCE</scope>
    <source>
        <strain evidence="1">KR_2_A2</strain>
    </source>
</reference>
<organism evidence="1 2">
    <name type="scientific">Phytophthora infestans</name>
    <name type="common">Potato late blight agent</name>
    <name type="synonym">Botrytis infestans</name>
    <dbReference type="NCBI Taxonomy" id="4787"/>
    <lineage>
        <taxon>Eukaryota</taxon>
        <taxon>Sar</taxon>
        <taxon>Stramenopiles</taxon>
        <taxon>Oomycota</taxon>
        <taxon>Peronosporomycetes</taxon>
        <taxon>Peronosporales</taxon>
        <taxon>Peronosporaceae</taxon>
        <taxon>Phytophthora</taxon>
    </lineage>
</organism>
<protein>
    <submittedName>
        <fullName evidence="1">Uncharacterized protein</fullName>
    </submittedName>
</protein>
<proteinExistence type="predicted"/>
<dbReference type="Proteomes" id="UP000704712">
    <property type="component" value="Unassembled WGS sequence"/>
</dbReference>
<evidence type="ECO:0000313" key="1">
    <source>
        <dbReference type="EMBL" id="KAF4142063.1"/>
    </source>
</evidence>
<dbReference type="AlphaFoldDB" id="A0A8S9UNE0"/>
<evidence type="ECO:0000313" key="2">
    <source>
        <dbReference type="Proteomes" id="UP000704712"/>
    </source>
</evidence>
<name>A0A8S9UNE0_PHYIN</name>
<comment type="caution">
    <text evidence="1">The sequence shown here is derived from an EMBL/GenBank/DDBJ whole genome shotgun (WGS) entry which is preliminary data.</text>
</comment>
<gene>
    <name evidence="1" type="ORF">GN958_ATG08763</name>
</gene>